<dbReference type="PANTHER" id="PTHR44688:SF16">
    <property type="entry name" value="DNA-BINDING TRANSCRIPTIONAL ACTIVATOR DEVR_DOSR"/>
    <property type="match status" value="1"/>
</dbReference>
<dbReference type="Pfam" id="PF00196">
    <property type="entry name" value="GerE"/>
    <property type="match status" value="1"/>
</dbReference>
<dbReference type="GO" id="GO:0003677">
    <property type="term" value="F:DNA binding"/>
    <property type="evidence" value="ECO:0007669"/>
    <property type="project" value="UniProtKB-KW"/>
</dbReference>
<dbReference type="GO" id="GO:0006355">
    <property type="term" value="P:regulation of DNA-templated transcription"/>
    <property type="evidence" value="ECO:0007669"/>
    <property type="project" value="InterPro"/>
</dbReference>
<keyword evidence="6" id="KW-1185">Reference proteome</keyword>
<organism evidence="5 6">
    <name type="scientific">Nocardioides panacis</name>
    <dbReference type="NCBI Taxonomy" id="2849501"/>
    <lineage>
        <taxon>Bacteria</taxon>
        <taxon>Bacillati</taxon>
        <taxon>Actinomycetota</taxon>
        <taxon>Actinomycetes</taxon>
        <taxon>Propionibacteriales</taxon>
        <taxon>Nocardioidaceae</taxon>
        <taxon>Nocardioides</taxon>
    </lineage>
</organism>
<keyword evidence="3" id="KW-0804">Transcription</keyword>
<accession>A0A975SX56</accession>
<keyword evidence="2" id="KW-0238">DNA-binding</keyword>
<feature type="domain" description="HTH luxR-type" evidence="4">
    <location>
        <begin position="259"/>
        <end position="324"/>
    </location>
</feature>
<dbReference type="PROSITE" id="PS50043">
    <property type="entry name" value="HTH_LUXR_2"/>
    <property type="match status" value="1"/>
</dbReference>
<evidence type="ECO:0000313" key="6">
    <source>
        <dbReference type="Proteomes" id="UP000683575"/>
    </source>
</evidence>
<evidence type="ECO:0000256" key="2">
    <source>
        <dbReference type="ARBA" id="ARBA00023125"/>
    </source>
</evidence>
<dbReference type="PANTHER" id="PTHR44688">
    <property type="entry name" value="DNA-BINDING TRANSCRIPTIONAL ACTIVATOR DEVR_DOSR"/>
    <property type="match status" value="1"/>
</dbReference>
<name>A0A975SX56_9ACTN</name>
<proteinExistence type="predicted"/>
<evidence type="ECO:0000313" key="5">
    <source>
        <dbReference type="EMBL" id="QWZ07547.1"/>
    </source>
</evidence>
<evidence type="ECO:0000259" key="4">
    <source>
        <dbReference type="PROSITE" id="PS50043"/>
    </source>
</evidence>
<dbReference type="RefSeq" id="WP_216939058.1">
    <property type="nucleotide sequence ID" value="NZ_CP077062.1"/>
</dbReference>
<dbReference type="CDD" id="cd06170">
    <property type="entry name" value="LuxR_C_like"/>
    <property type="match status" value="1"/>
</dbReference>
<dbReference type="AlphaFoldDB" id="A0A975SX56"/>
<protein>
    <submittedName>
        <fullName evidence="5">Response regulator transcription factor</fullName>
    </submittedName>
</protein>
<reference evidence="5" key="1">
    <citation type="submission" date="2021-06" db="EMBL/GenBank/DDBJ databases">
        <title>Complete genome sequence of Nocardioides sp. G188.</title>
        <authorList>
            <person name="Im W.-T."/>
        </authorList>
    </citation>
    <scope>NUCLEOTIDE SEQUENCE</scope>
    <source>
        <strain evidence="5">G188</strain>
    </source>
</reference>
<dbReference type="Proteomes" id="UP000683575">
    <property type="component" value="Chromosome"/>
</dbReference>
<dbReference type="EMBL" id="CP077062">
    <property type="protein sequence ID" value="QWZ07547.1"/>
    <property type="molecule type" value="Genomic_DNA"/>
</dbReference>
<sequence length="340" mass="36699">MSRAFSQNTMGAVARIGAAASSAASVSERMVEILDQLGTVIPIAGSMVSVVDPVTNRRTTVTTSGYSPSTEAYLNSQDFHHEMIAPYSLPRLGAPVRLRDLPVDPMSLRCVAEHWQPAGLLEGALSALVTADNRYVGFVDVSTGDHAHPSDDAITVVEHVLPILANVVDPLQSAKRLVSSLTGDCLAVALGGDGEVIPLQGDLKPGMLEPRGDLYPTVARRLGDKLSSTAFLWPTPDDGWYACRAYRCRDYIVVLAPRALTHDHGLTQRELEILTLLVDGSSNEEIASRLWISPRTVRAHVEHVLAKLNVPTRAAAASRAMENGLLLSPEVIAYVRSRKR</sequence>
<dbReference type="KEGG" id="nps:KRR39_19270"/>
<dbReference type="SMART" id="SM00421">
    <property type="entry name" value="HTH_LUXR"/>
    <property type="match status" value="1"/>
</dbReference>
<keyword evidence="1" id="KW-0805">Transcription regulation</keyword>
<gene>
    <name evidence="5" type="ORF">KRR39_19270</name>
</gene>
<evidence type="ECO:0000256" key="1">
    <source>
        <dbReference type="ARBA" id="ARBA00023015"/>
    </source>
</evidence>
<dbReference type="PROSITE" id="PS00622">
    <property type="entry name" value="HTH_LUXR_1"/>
    <property type="match status" value="1"/>
</dbReference>
<dbReference type="InterPro" id="IPR000792">
    <property type="entry name" value="Tscrpt_reg_LuxR_C"/>
</dbReference>
<evidence type="ECO:0000256" key="3">
    <source>
        <dbReference type="ARBA" id="ARBA00023163"/>
    </source>
</evidence>